<evidence type="ECO:0000313" key="2">
    <source>
        <dbReference type="Proteomes" id="UP000540989"/>
    </source>
</evidence>
<name>A0A7W7ZAK8_9BACT</name>
<protein>
    <submittedName>
        <fullName evidence="1">Uncharacterized protein</fullName>
    </submittedName>
</protein>
<evidence type="ECO:0000313" key="1">
    <source>
        <dbReference type="EMBL" id="MBB5056348.1"/>
    </source>
</evidence>
<dbReference type="AlphaFoldDB" id="A0A7W7ZAK8"/>
<sequence>MSAVYQQAVLEVADPQTFGTVRGAIENAFSAARVADFLKSLERAGLRVRSFEAVLKAGRLGSSVAAEYAKLVNGDQGQIREFYLASLEKVAPDVRDKYFKLYAYY</sequence>
<gene>
    <name evidence="1" type="ORF">HDF16_001017</name>
</gene>
<organism evidence="1 2">
    <name type="scientific">Granulicella aggregans</name>
    <dbReference type="NCBI Taxonomy" id="474949"/>
    <lineage>
        <taxon>Bacteria</taxon>
        <taxon>Pseudomonadati</taxon>
        <taxon>Acidobacteriota</taxon>
        <taxon>Terriglobia</taxon>
        <taxon>Terriglobales</taxon>
        <taxon>Acidobacteriaceae</taxon>
        <taxon>Granulicella</taxon>
    </lineage>
</organism>
<accession>A0A7W7ZAK8</accession>
<dbReference type="Proteomes" id="UP000540989">
    <property type="component" value="Unassembled WGS sequence"/>
</dbReference>
<reference evidence="1 2" key="1">
    <citation type="submission" date="2020-08" db="EMBL/GenBank/DDBJ databases">
        <title>Genomic Encyclopedia of Type Strains, Phase IV (KMG-V): Genome sequencing to study the core and pangenomes of soil and plant-associated prokaryotes.</title>
        <authorList>
            <person name="Whitman W."/>
        </authorList>
    </citation>
    <scope>NUCLEOTIDE SEQUENCE [LARGE SCALE GENOMIC DNA]</scope>
    <source>
        <strain evidence="1 2">M8UP14</strain>
    </source>
</reference>
<dbReference type="EMBL" id="JACHIP010000001">
    <property type="protein sequence ID" value="MBB5056348.1"/>
    <property type="molecule type" value="Genomic_DNA"/>
</dbReference>
<proteinExistence type="predicted"/>
<keyword evidence="2" id="KW-1185">Reference proteome</keyword>
<comment type="caution">
    <text evidence="1">The sequence shown here is derived from an EMBL/GenBank/DDBJ whole genome shotgun (WGS) entry which is preliminary data.</text>
</comment>